<keyword evidence="6 7" id="KW-0961">Cell wall biogenesis/degradation</keyword>
<proteinExistence type="inferred from homology"/>
<feature type="signal peptide" evidence="8">
    <location>
        <begin position="1"/>
        <end position="22"/>
    </location>
</feature>
<evidence type="ECO:0000313" key="10">
    <source>
        <dbReference type="EMBL" id="TCC98766.1"/>
    </source>
</evidence>
<evidence type="ECO:0000313" key="11">
    <source>
        <dbReference type="Proteomes" id="UP000291117"/>
    </source>
</evidence>
<keyword evidence="11" id="KW-1185">Reference proteome</keyword>
<gene>
    <name evidence="10" type="ORF">EZ444_05685</name>
</gene>
<dbReference type="InterPro" id="IPR045380">
    <property type="entry name" value="LD_TPept_scaffold_dom"/>
</dbReference>
<comment type="pathway">
    <text evidence="1 7">Cell wall biogenesis; peptidoglycan biosynthesis.</text>
</comment>
<evidence type="ECO:0000259" key="9">
    <source>
        <dbReference type="PROSITE" id="PS52029"/>
    </source>
</evidence>
<dbReference type="InterPro" id="IPR052905">
    <property type="entry name" value="LD-transpeptidase_YkuD-like"/>
</dbReference>
<dbReference type="GO" id="GO:0004180">
    <property type="term" value="F:carboxypeptidase activity"/>
    <property type="evidence" value="ECO:0007669"/>
    <property type="project" value="UniProtKB-ARBA"/>
</dbReference>
<evidence type="ECO:0000256" key="1">
    <source>
        <dbReference type="ARBA" id="ARBA00004752"/>
    </source>
</evidence>
<comment type="similarity">
    <text evidence="2">Belongs to the YkuD family.</text>
</comment>
<dbReference type="PANTHER" id="PTHR41533">
    <property type="entry name" value="L,D-TRANSPEPTIDASE HI_1667-RELATED"/>
    <property type="match status" value="1"/>
</dbReference>
<comment type="caution">
    <text evidence="10">The sequence shown here is derived from an EMBL/GenBank/DDBJ whole genome shotgun (WGS) entry which is preliminary data.</text>
</comment>
<dbReference type="SUPFAM" id="SSF141523">
    <property type="entry name" value="L,D-transpeptidase catalytic domain-like"/>
    <property type="match status" value="1"/>
</dbReference>
<dbReference type="Proteomes" id="UP000291117">
    <property type="component" value="Unassembled WGS sequence"/>
</dbReference>
<reference evidence="10 11" key="1">
    <citation type="submission" date="2019-02" db="EMBL/GenBank/DDBJ databases">
        <title>Pedobacter sp. RP-3-8 sp. nov., isolated from Arctic soil.</title>
        <authorList>
            <person name="Dahal R.H."/>
        </authorList>
    </citation>
    <scope>NUCLEOTIDE SEQUENCE [LARGE SCALE GENOMIC DNA]</scope>
    <source>
        <strain evidence="10 11">RP-3-8</strain>
    </source>
</reference>
<dbReference type="EMBL" id="SJSM01000002">
    <property type="protein sequence ID" value="TCC98766.1"/>
    <property type="molecule type" value="Genomic_DNA"/>
</dbReference>
<evidence type="ECO:0000256" key="6">
    <source>
        <dbReference type="ARBA" id="ARBA00023316"/>
    </source>
</evidence>
<dbReference type="Pfam" id="PF03734">
    <property type="entry name" value="YkuD"/>
    <property type="match status" value="1"/>
</dbReference>
<evidence type="ECO:0000256" key="3">
    <source>
        <dbReference type="ARBA" id="ARBA00022679"/>
    </source>
</evidence>
<dbReference type="GO" id="GO:0008360">
    <property type="term" value="P:regulation of cell shape"/>
    <property type="evidence" value="ECO:0007669"/>
    <property type="project" value="UniProtKB-UniRule"/>
</dbReference>
<feature type="domain" description="L,D-TPase catalytic" evidence="9">
    <location>
        <begin position="247"/>
        <end position="449"/>
    </location>
</feature>
<evidence type="ECO:0000256" key="7">
    <source>
        <dbReference type="PROSITE-ProRule" id="PRU01373"/>
    </source>
</evidence>
<dbReference type="RefSeq" id="WP_131607746.1">
    <property type="nucleotide sequence ID" value="NZ_SJSM01000002.1"/>
</dbReference>
<feature type="active site" description="Proton donor/acceptor" evidence="7">
    <location>
        <position position="402"/>
    </location>
</feature>
<dbReference type="GO" id="GO:0009252">
    <property type="term" value="P:peptidoglycan biosynthetic process"/>
    <property type="evidence" value="ECO:0007669"/>
    <property type="project" value="UniProtKB-UniPathway"/>
</dbReference>
<dbReference type="AlphaFoldDB" id="A0A4V2MKN6"/>
<evidence type="ECO:0000256" key="8">
    <source>
        <dbReference type="SAM" id="SignalP"/>
    </source>
</evidence>
<evidence type="ECO:0000256" key="5">
    <source>
        <dbReference type="ARBA" id="ARBA00022984"/>
    </source>
</evidence>
<dbReference type="OrthoDB" id="9778545at2"/>
<dbReference type="InterPro" id="IPR005490">
    <property type="entry name" value="LD_TPept_cat_dom"/>
</dbReference>
<dbReference type="Pfam" id="PF20142">
    <property type="entry name" value="Scaffold"/>
    <property type="match status" value="1"/>
</dbReference>
<dbReference type="PANTHER" id="PTHR41533:SF1">
    <property type="entry name" value="L,D-TRANSPEPTIDASE YCBB-RELATED"/>
    <property type="match status" value="1"/>
</dbReference>
<feature type="chain" id="PRO_5020283960" evidence="8">
    <location>
        <begin position="23"/>
        <end position="525"/>
    </location>
</feature>
<evidence type="ECO:0000256" key="2">
    <source>
        <dbReference type="ARBA" id="ARBA00005992"/>
    </source>
</evidence>
<keyword evidence="8" id="KW-0732">Signal</keyword>
<accession>A0A4V2MKN6</accession>
<dbReference type="PROSITE" id="PS52029">
    <property type="entry name" value="LD_TPASE"/>
    <property type="match status" value="1"/>
</dbReference>
<keyword evidence="5 7" id="KW-0573">Peptidoglycan synthesis</keyword>
<sequence length="525" mass="61060">MKKTLFLLIPICLLLNACNWFKDTPEVGLVLAKHFDNKLYKKFDTAEYNVVFKRHFDSLQGNFSNPNTLKTYYIRNNSEPRLVTKYFVSGALDSLQNYISRSEEHGFNPEVFGYKKLKALLEMLADNKFNSIAEVYPVVADLELNAAESLIKYNNFVYYGSVNPRKLLSRYYVPVKRPDSASMTAVLGTDDLQKLLISIQPSSEKYRELQQAMLKLEKKGNKDNQTLKTIQVNMERLRWKLPDLGEEYVEVNIPDFSLTWFSKEDTLSHMKVCVGEAREKDYAEKIKLYTKSGNLDDKPKNHETPILYSKLNSIQVNPIWNIPVSIARNEIYWQAVKDPYYLSNNNIKVYYKGKQVNDPDTIQWSRYPREKLPYQFKQGSGEGNALGKFKFIFDNGSSIYLHDTNNKSGFSRGNRAISHGCVRVEKPLEFAEMMVKDKYQYDQLRMEVNLPPIDTTKMEVFHKKMAKKADTLNIFKLKPKWFGTKKPIPLIINYITAWPQNGVIQFREDVYGLDETLYAAMKKFM</sequence>
<dbReference type="UniPathway" id="UPA00219"/>
<dbReference type="Gene3D" id="2.40.440.10">
    <property type="entry name" value="L,D-transpeptidase catalytic domain-like"/>
    <property type="match status" value="1"/>
</dbReference>
<protein>
    <submittedName>
        <fullName evidence="10">L,D-transpeptidase</fullName>
    </submittedName>
</protein>
<evidence type="ECO:0000256" key="4">
    <source>
        <dbReference type="ARBA" id="ARBA00022960"/>
    </source>
</evidence>
<keyword evidence="3" id="KW-0808">Transferase</keyword>
<keyword evidence="4 7" id="KW-0133">Cell shape</keyword>
<dbReference type="CDD" id="cd16913">
    <property type="entry name" value="YkuD_like"/>
    <property type="match status" value="1"/>
</dbReference>
<feature type="active site" description="Nucleophile" evidence="7">
    <location>
        <position position="421"/>
    </location>
</feature>
<organism evidence="10 11">
    <name type="scientific">Pedobacter hiemivivus</name>
    <dbReference type="NCBI Taxonomy" id="2530454"/>
    <lineage>
        <taxon>Bacteria</taxon>
        <taxon>Pseudomonadati</taxon>
        <taxon>Bacteroidota</taxon>
        <taxon>Sphingobacteriia</taxon>
        <taxon>Sphingobacteriales</taxon>
        <taxon>Sphingobacteriaceae</taxon>
        <taxon>Pedobacter</taxon>
    </lineage>
</organism>
<dbReference type="GO" id="GO:0071555">
    <property type="term" value="P:cell wall organization"/>
    <property type="evidence" value="ECO:0007669"/>
    <property type="project" value="UniProtKB-UniRule"/>
</dbReference>
<dbReference type="GO" id="GO:0016740">
    <property type="term" value="F:transferase activity"/>
    <property type="evidence" value="ECO:0007669"/>
    <property type="project" value="UniProtKB-KW"/>
</dbReference>
<dbReference type="InterPro" id="IPR038063">
    <property type="entry name" value="Transpep_catalytic_dom"/>
</dbReference>
<name>A0A4V2MKN6_9SPHI</name>